<gene>
    <name evidence="2" type="ORF">J8N05_10090</name>
</gene>
<name>A0A941B2W0_9ACTN</name>
<evidence type="ECO:0000313" key="2">
    <source>
        <dbReference type="EMBL" id="MBQ0848560.1"/>
    </source>
</evidence>
<protein>
    <submittedName>
        <fullName evidence="2">Uncharacterized protein</fullName>
    </submittedName>
</protein>
<dbReference type="RefSeq" id="WP_210882065.1">
    <property type="nucleotide sequence ID" value="NZ_JAGPYQ010000001.1"/>
</dbReference>
<dbReference type="AlphaFoldDB" id="A0A941B2W0"/>
<feature type="transmembrane region" description="Helical" evidence="1">
    <location>
        <begin position="36"/>
        <end position="69"/>
    </location>
</feature>
<keyword evidence="3" id="KW-1185">Reference proteome</keyword>
<proteinExistence type="predicted"/>
<feature type="transmembrane region" description="Helical" evidence="1">
    <location>
        <begin position="81"/>
        <end position="103"/>
    </location>
</feature>
<sequence>MSDVLAIAIATTVVVLIAGAVTYPIARLDLTPTGALLATGGAVVAVGAGWLLTLFHALLGFTVALIIYLATRNRLPTTKAMLTAGATYAATTALSVAALMVALSGM</sequence>
<keyword evidence="1" id="KW-0812">Transmembrane</keyword>
<keyword evidence="1" id="KW-1133">Transmembrane helix</keyword>
<accession>A0A941B2W0</accession>
<evidence type="ECO:0000313" key="3">
    <source>
        <dbReference type="Proteomes" id="UP000677413"/>
    </source>
</evidence>
<dbReference type="Proteomes" id="UP000677413">
    <property type="component" value="Unassembled WGS sequence"/>
</dbReference>
<organism evidence="2 3">
    <name type="scientific">Streptomyces liliiviolaceus</name>
    <dbReference type="NCBI Taxonomy" id="2823109"/>
    <lineage>
        <taxon>Bacteria</taxon>
        <taxon>Bacillati</taxon>
        <taxon>Actinomycetota</taxon>
        <taxon>Actinomycetes</taxon>
        <taxon>Kitasatosporales</taxon>
        <taxon>Streptomycetaceae</taxon>
        <taxon>Streptomyces</taxon>
    </lineage>
</organism>
<evidence type="ECO:0000256" key="1">
    <source>
        <dbReference type="SAM" id="Phobius"/>
    </source>
</evidence>
<reference evidence="2 3" key="1">
    <citation type="submission" date="2021-04" db="EMBL/GenBank/DDBJ databases">
        <authorList>
            <person name="Tang X."/>
            <person name="Zhou X."/>
            <person name="Chen X."/>
            <person name="Cernava T."/>
            <person name="Zhang C."/>
        </authorList>
    </citation>
    <scope>NUCLEOTIDE SEQUENCE [LARGE SCALE GENOMIC DNA]</scope>
    <source>
        <strain evidence="2 3">BH-SS-21</strain>
    </source>
</reference>
<keyword evidence="1" id="KW-0472">Membrane</keyword>
<dbReference type="EMBL" id="JAGPYQ010000001">
    <property type="protein sequence ID" value="MBQ0848560.1"/>
    <property type="molecule type" value="Genomic_DNA"/>
</dbReference>
<comment type="caution">
    <text evidence="2">The sequence shown here is derived from an EMBL/GenBank/DDBJ whole genome shotgun (WGS) entry which is preliminary data.</text>
</comment>